<dbReference type="Proteomes" id="UP000230052">
    <property type="component" value="Unassembled WGS sequence"/>
</dbReference>
<name>A0A2J0L3A3_9BACT</name>
<protein>
    <submittedName>
        <fullName evidence="1">Uncharacterized protein</fullName>
    </submittedName>
</protein>
<evidence type="ECO:0000313" key="2">
    <source>
        <dbReference type="Proteomes" id="UP000230052"/>
    </source>
</evidence>
<evidence type="ECO:0000313" key="1">
    <source>
        <dbReference type="EMBL" id="PIU41746.1"/>
    </source>
</evidence>
<sequence length="1437" mass="158659">MKKIIYKLITASVIFVFFVNQIFIGSLYALKHSEDSLAINSFGDDIQTQNDELFKDEVARIGRAIAILGQRGGILAEVRSAVSDETGQDVVIDIIIGFAIGKIDSEEAAREGITRALKGKRDNTTIDRWLNVAKASLNTGPASGATAVASVEKPVPEQSFDELLGTLLSSSRRGRMEPAEKIVKFYRKQGTDFYTRILKDWRSKEAGEVGAALDVAHIVAETDDAIDGTLLAPLLEILSSDIDSDAGLGDKAAGVLSQVEPIVRGELNALVQKYGLKHTIITALTYTEDESLVPALLAGLTDADEMTRWDIVQRLVRLEAKESLGLMSDLFDIFAARYKSSTDGLDEDLVLNFLSTFIQLTKVMTRLANIVRDADAQTEDRFMHSLRPVIDIVAATGNKNLMMGLIKIAGAGRKEATAELAWDIYMKNTPETELGLEAARAMVSIGDACVPFIDVSLNLRPHEMLHRVLAAIGTENAFNVLLSEHARYFGQGGKTISIEEAIKSMGAKALPYAIDRFEQTTEDNGSICAVLKYLGSSDATPAEKAAIIPRIVAVIERTSDANSIKNTLTALASFPKPAFQTAFAEDPHLKEVLLGFADRYFSDSTEVDSHTFPNLLAAIISDEDIPSLIAIYDAETTTDGQKCGLLRAFYDTRNSGAILRAISAFSSPNEVLVTASRGMLFNAADSGALVECLENDPSQEEGFLHALKEDIMTARTRMTEMRAVGASLDSYRMDLDFHIAVLMGTKKSIDLLIGIFGELDQNHLGVMVQILRALMRGKEKTDSILSQEPDTFSAINTKVESVVLTPAGTIEGQKELDALLTTYRDWLVFEEQARGERPQTAPLIQPLLQREKDADAMVALRSYVLGHLYASDEGLWGFVEEQMPYASDVARANIRTGLLKYLQDREKVSAVRLGFGILPSGVSPKDGVRVGGTEIPSFIFTDTDTESKVAIDYFKRRLGFIPKSARFVFLPDTIHIVLDAESYMRMEYRERKKIEAGKPDDFYTLSNAQKETFTETRGFFGSNETEPIAGFPPTGIITFGKGDIDGVGNLSQEAMVTLWHEWQHAFFEKIGSYKILETASKASDALIELAGSLEAEFDYRKIDDLRGKVITEVVNIILSKYQNEVLAKTVAGDWDEVTEWWLDYYGEKYSSGINRHLAGIKSAQLIEDIKDEAFLRAKNIIKEHSGTILRIIRARSRIIELSAGLDPQVAQEQASFWTGNFLHTLHMGRFGGLRIYARMLERRAQALEQKQGEEIVQPFSMADRAHLRELQTVYETARNSRQVQQGREVIVPREYLDELSPGIRGTSPDIKIVSLAKAQELAGTTEGAEGRIVILKEEDVSEAVRGSVVCRVLSLEKYNPLHLAAAIELSRSVLASHIESIDQFYQLLMNEALSDEMLENLMNPTAHIINLSLPPVTVPTDQLDDLKKEYAAFIGQA</sequence>
<organism evidence="1 2">
    <name type="scientific">Candidatus Aquitaenariimonas noxiae</name>
    <dbReference type="NCBI Taxonomy" id="1974741"/>
    <lineage>
        <taxon>Bacteria</taxon>
        <taxon>Pseudomonadati</taxon>
        <taxon>Candidatus Omnitrophota</taxon>
        <taxon>Candidatus Aquitaenariimonas</taxon>
    </lineage>
</organism>
<accession>A0A2J0L3A3</accession>
<dbReference type="EMBL" id="PEWV01000036">
    <property type="protein sequence ID" value="PIU41746.1"/>
    <property type="molecule type" value="Genomic_DNA"/>
</dbReference>
<gene>
    <name evidence="1" type="ORF">COS99_03760</name>
</gene>
<proteinExistence type="predicted"/>
<reference evidence="1 2" key="1">
    <citation type="submission" date="2017-09" db="EMBL/GenBank/DDBJ databases">
        <title>Depth-based differentiation of microbial function through sediment-hosted aquifers and enrichment of novel symbionts in the deep terrestrial subsurface.</title>
        <authorList>
            <person name="Probst A.J."/>
            <person name="Ladd B."/>
            <person name="Jarett J.K."/>
            <person name="Geller-Mcgrath D.E."/>
            <person name="Sieber C.M."/>
            <person name="Emerson J.B."/>
            <person name="Anantharaman K."/>
            <person name="Thomas B.C."/>
            <person name="Malmstrom R."/>
            <person name="Stieglmeier M."/>
            <person name="Klingl A."/>
            <person name="Woyke T."/>
            <person name="Ryan C.M."/>
            <person name="Banfield J.F."/>
        </authorList>
    </citation>
    <scope>NUCLEOTIDE SEQUENCE [LARGE SCALE GENOMIC DNA]</scope>
    <source>
        <strain evidence="1">CG07_land_8_20_14_0_80_42_15</strain>
    </source>
</reference>
<comment type="caution">
    <text evidence="1">The sequence shown here is derived from an EMBL/GenBank/DDBJ whole genome shotgun (WGS) entry which is preliminary data.</text>
</comment>